<accession>A0A5C3NU38</accession>
<feature type="non-terminal residue" evidence="1">
    <location>
        <position position="1"/>
    </location>
</feature>
<evidence type="ECO:0000313" key="2">
    <source>
        <dbReference type="Proteomes" id="UP000308197"/>
    </source>
</evidence>
<evidence type="ECO:0000313" key="1">
    <source>
        <dbReference type="EMBL" id="TFK79898.1"/>
    </source>
</evidence>
<gene>
    <name evidence="1" type="ORF">K466DRAFT_446878</name>
</gene>
<organism evidence="1 2">
    <name type="scientific">Polyporus arcularius HHB13444</name>
    <dbReference type="NCBI Taxonomy" id="1314778"/>
    <lineage>
        <taxon>Eukaryota</taxon>
        <taxon>Fungi</taxon>
        <taxon>Dikarya</taxon>
        <taxon>Basidiomycota</taxon>
        <taxon>Agaricomycotina</taxon>
        <taxon>Agaricomycetes</taxon>
        <taxon>Polyporales</taxon>
        <taxon>Polyporaceae</taxon>
        <taxon>Polyporus</taxon>
    </lineage>
</organism>
<sequence>GKSEERKISQWNVYVSKEIKKYNKEMEELGLERKRISAGPIQEIAKRWKAMPQDERDAAVGDGVEELKERRKNRAEGIQNVPIAAFNDARATLAGLQVDMSNLHGRTDIDILCMAFRSKIDAYNAPYIFYTSDRIAAYVLNQTKKTIHQFALGMEAYNLSGANSKPSCVSNFHSLCLSMLMLISAPVEACEGRAVPQKMFYVNFESHMTAKYGVVIRNWPIRKFTAPGNINSLPTLSILYNVWRSGATHFRRLDDGEWQQW</sequence>
<keyword evidence="2" id="KW-1185">Reference proteome</keyword>
<reference evidence="1 2" key="1">
    <citation type="journal article" date="2019" name="Nat. Ecol. Evol.">
        <title>Megaphylogeny resolves global patterns of mushroom evolution.</title>
        <authorList>
            <person name="Varga T."/>
            <person name="Krizsan K."/>
            <person name="Foldi C."/>
            <person name="Dima B."/>
            <person name="Sanchez-Garcia M."/>
            <person name="Sanchez-Ramirez S."/>
            <person name="Szollosi G.J."/>
            <person name="Szarkandi J.G."/>
            <person name="Papp V."/>
            <person name="Albert L."/>
            <person name="Andreopoulos W."/>
            <person name="Angelini C."/>
            <person name="Antonin V."/>
            <person name="Barry K.W."/>
            <person name="Bougher N.L."/>
            <person name="Buchanan P."/>
            <person name="Buyck B."/>
            <person name="Bense V."/>
            <person name="Catcheside P."/>
            <person name="Chovatia M."/>
            <person name="Cooper J."/>
            <person name="Damon W."/>
            <person name="Desjardin D."/>
            <person name="Finy P."/>
            <person name="Geml J."/>
            <person name="Haridas S."/>
            <person name="Hughes K."/>
            <person name="Justo A."/>
            <person name="Karasinski D."/>
            <person name="Kautmanova I."/>
            <person name="Kiss B."/>
            <person name="Kocsube S."/>
            <person name="Kotiranta H."/>
            <person name="LaButti K.M."/>
            <person name="Lechner B.E."/>
            <person name="Liimatainen K."/>
            <person name="Lipzen A."/>
            <person name="Lukacs Z."/>
            <person name="Mihaltcheva S."/>
            <person name="Morgado L.N."/>
            <person name="Niskanen T."/>
            <person name="Noordeloos M.E."/>
            <person name="Ohm R.A."/>
            <person name="Ortiz-Santana B."/>
            <person name="Ovrebo C."/>
            <person name="Racz N."/>
            <person name="Riley R."/>
            <person name="Savchenko A."/>
            <person name="Shiryaev A."/>
            <person name="Soop K."/>
            <person name="Spirin V."/>
            <person name="Szebenyi C."/>
            <person name="Tomsovsky M."/>
            <person name="Tulloss R.E."/>
            <person name="Uehling J."/>
            <person name="Grigoriev I.V."/>
            <person name="Vagvolgyi C."/>
            <person name="Papp T."/>
            <person name="Martin F.M."/>
            <person name="Miettinen O."/>
            <person name="Hibbett D.S."/>
            <person name="Nagy L.G."/>
        </authorList>
    </citation>
    <scope>NUCLEOTIDE SEQUENCE [LARGE SCALE GENOMIC DNA]</scope>
    <source>
        <strain evidence="1 2">HHB13444</strain>
    </source>
</reference>
<name>A0A5C3NU38_9APHY</name>
<feature type="non-terminal residue" evidence="1">
    <location>
        <position position="261"/>
    </location>
</feature>
<proteinExistence type="predicted"/>
<protein>
    <submittedName>
        <fullName evidence="1">Uncharacterized protein</fullName>
    </submittedName>
</protein>
<dbReference type="AlphaFoldDB" id="A0A5C3NU38"/>
<dbReference type="EMBL" id="ML211900">
    <property type="protein sequence ID" value="TFK79898.1"/>
    <property type="molecule type" value="Genomic_DNA"/>
</dbReference>
<dbReference type="Proteomes" id="UP000308197">
    <property type="component" value="Unassembled WGS sequence"/>
</dbReference>
<dbReference type="STRING" id="1314778.A0A5C3NU38"/>
<dbReference type="InParanoid" id="A0A5C3NU38"/>